<feature type="transmembrane region" description="Helical" evidence="2">
    <location>
        <begin position="44"/>
        <end position="65"/>
    </location>
</feature>
<reference evidence="3 4" key="1">
    <citation type="submission" date="2020-08" db="EMBL/GenBank/DDBJ databases">
        <title>Genomic Encyclopedia of Type Strains, Phase IV (KMG-IV): sequencing the most valuable type-strain genomes for metagenomic binning, comparative biology and taxonomic classification.</title>
        <authorList>
            <person name="Goeker M."/>
        </authorList>
    </citation>
    <scope>NUCLEOTIDE SEQUENCE [LARGE SCALE GENOMIC DNA]</scope>
    <source>
        <strain evidence="3 4">DSM 103377</strain>
    </source>
</reference>
<proteinExistence type="predicted"/>
<dbReference type="AlphaFoldDB" id="A0A840WIS5"/>
<dbReference type="Proteomes" id="UP000553766">
    <property type="component" value="Unassembled WGS sequence"/>
</dbReference>
<feature type="region of interest" description="Disordered" evidence="1">
    <location>
        <begin position="132"/>
        <end position="155"/>
    </location>
</feature>
<evidence type="ECO:0000313" key="3">
    <source>
        <dbReference type="EMBL" id="MBB5515018.1"/>
    </source>
</evidence>
<keyword evidence="2" id="KW-0812">Transmembrane</keyword>
<dbReference type="RefSeq" id="WP_184009217.1">
    <property type="nucleotide sequence ID" value="NZ_JACIJS010000003.1"/>
</dbReference>
<feature type="transmembrane region" description="Helical" evidence="2">
    <location>
        <begin position="14"/>
        <end position="38"/>
    </location>
</feature>
<keyword evidence="2" id="KW-0472">Membrane</keyword>
<gene>
    <name evidence="3" type="ORF">FHS89_001028</name>
</gene>
<comment type="caution">
    <text evidence="3">The sequence shown here is derived from an EMBL/GenBank/DDBJ whole genome shotgun (WGS) entry which is preliminary data.</text>
</comment>
<accession>A0A840WIS5</accession>
<keyword evidence="4" id="KW-1185">Reference proteome</keyword>
<organism evidence="3 4">
    <name type="scientific">Rubricella aquisinus</name>
    <dbReference type="NCBI Taxonomy" id="2028108"/>
    <lineage>
        <taxon>Bacteria</taxon>
        <taxon>Pseudomonadati</taxon>
        <taxon>Pseudomonadota</taxon>
        <taxon>Alphaproteobacteria</taxon>
        <taxon>Rhodobacterales</taxon>
        <taxon>Paracoccaceae</taxon>
        <taxon>Rubricella</taxon>
    </lineage>
</organism>
<sequence length="331" mass="36470">MPDSQRQERPIRRIATVAAVVWSVLIGILGAAMIAIGPAGPLELTVLTLALVLPLFMIFMAVFFVEEMRGNAAALKELSDRLRAAPVQQGGTAELAETLRTLSERQKITDRALYKLLEGRQEDRTILSRVAETTEKVASTRPERPRMRPATPVLSEDSAQRNLPLVGAAPTAPEEPRDWDILLTALNFPNDERDQAGFRALRRAGRDHQIAELLRASEDVLNLLSQDGIYVDDLDPLRTDAALWRRFAEGERGATLAGLAGIDDTSAITLTKARMRSDPVMRDAALHFMRRFDTVLKLVAAEGVDAMLDRLADSRTGRCFMLLGSVTGSFE</sequence>
<protein>
    <submittedName>
        <fullName evidence="3">Uncharacterized protein</fullName>
    </submittedName>
</protein>
<name>A0A840WIS5_9RHOB</name>
<dbReference type="EMBL" id="JACIJS010000003">
    <property type="protein sequence ID" value="MBB5515018.1"/>
    <property type="molecule type" value="Genomic_DNA"/>
</dbReference>
<keyword evidence="2" id="KW-1133">Transmembrane helix</keyword>
<evidence type="ECO:0000256" key="1">
    <source>
        <dbReference type="SAM" id="MobiDB-lite"/>
    </source>
</evidence>
<evidence type="ECO:0000313" key="4">
    <source>
        <dbReference type="Proteomes" id="UP000553766"/>
    </source>
</evidence>
<evidence type="ECO:0000256" key="2">
    <source>
        <dbReference type="SAM" id="Phobius"/>
    </source>
</evidence>